<dbReference type="Gene3D" id="1.10.10.10">
    <property type="entry name" value="Winged helix-like DNA-binding domain superfamily/Winged helix DNA-binding domain"/>
    <property type="match status" value="1"/>
</dbReference>
<keyword evidence="4" id="KW-0804">Transcription</keyword>
<keyword evidence="3 5" id="KW-0238">DNA-binding</keyword>
<dbReference type="SUPFAM" id="SSF46894">
    <property type="entry name" value="C-terminal effector domain of the bipartite response regulators"/>
    <property type="match status" value="1"/>
</dbReference>
<dbReference type="InterPro" id="IPR001867">
    <property type="entry name" value="OmpR/PhoB-type_DNA-bd"/>
</dbReference>
<dbReference type="InterPro" id="IPR016032">
    <property type="entry name" value="Sig_transdc_resp-reg_C-effctor"/>
</dbReference>
<evidence type="ECO:0000313" key="8">
    <source>
        <dbReference type="Proteomes" id="UP001597018"/>
    </source>
</evidence>
<evidence type="ECO:0000256" key="4">
    <source>
        <dbReference type="ARBA" id="ARBA00023163"/>
    </source>
</evidence>
<dbReference type="InterPro" id="IPR011990">
    <property type="entry name" value="TPR-like_helical_dom_sf"/>
</dbReference>
<dbReference type="SMART" id="SM01043">
    <property type="entry name" value="BTAD"/>
    <property type="match status" value="1"/>
</dbReference>
<dbReference type="PANTHER" id="PTHR35807">
    <property type="entry name" value="TRANSCRIPTIONAL REGULATOR REDD-RELATED"/>
    <property type="match status" value="1"/>
</dbReference>
<evidence type="ECO:0000256" key="5">
    <source>
        <dbReference type="PROSITE-ProRule" id="PRU01091"/>
    </source>
</evidence>
<keyword evidence="2" id="KW-0805">Transcription regulation</keyword>
<dbReference type="InterPro" id="IPR051677">
    <property type="entry name" value="AfsR-DnrI-RedD_regulator"/>
</dbReference>
<evidence type="ECO:0000259" key="6">
    <source>
        <dbReference type="PROSITE" id="PS51755"/>
    </source>
</evidence>
<feature type="DNA-binding region" description="OmpR/PhoB-type" evidence="5">
    <location>
        <begin position="1"/>
        <end position="93"/>
    </location>
</feature>
<dbReference type="PROSITE" id="PS51755">
    <property type="entry name" value="OMPR_PHOB"/>
    <property type="match status" value="1"/>
</dbReference>
<dbReference type="CDD" id="cd15831">
    <property type="entry name" value="BTAD"/>
    <property type="match status" value="1"/>
</dbReference>
<protein>
    <submittedName>
        <fullName evidence="7">BTAD domain-containing putative transcriptional regulator</fullName>
    </submittedName>
</protein>
<gene>
    <name evidence="7" type="ORF">ACFQ16_09660</name>
</gene>
<dbReference type="Proteomes" id="UP001597018">
    <property type="component" value="Unassembled WGS sequence"/>
</dbReference>
<dbReference type="InterPro" id="IPR036388">
    <property type="entry name" value="WH-like_DNA-bd_sf"/>
</dbReference>
<comment type="caution">
    <text evidence="7">The sequence shown here is derived from an EMBL/GenBank/DDBJ whole genome shotgun (WGS) entry which is preliminary data.</text>
</comment>
<dbReference type="SMART" id="SM00862">
    <property type="entry name" value="Trans_reg_C"/>
    <property type="match status" value="1"/>
</dbReference>
<evidence type="ECO:0000256" key="3">
    <source>
        <dbReference type="ARBA" id="ARBA00023125"/>
    </source>
</evidence>
<evidence type="ECO:0000313" key="7">
    <source>
        <dbReference type="EMBL" id="MFD0920007.1"/>
    </source>
</evidence>
<dbReference type="RefSeq" id="WP_263247507.1">
    <property type="nucleotide sequence ID" value="NZ_BAABLT010000008.1"/>
</dbReference>
<dbReference type="InterPro" id="IPR005158">
    <property type="entry name" value="BTAD"/>
</dbReference>
<accession>A0ABW3FUL5</accession>
<feature type="domain" description="OmpR/PhoB-type" evidence="6">
    <location>
        <begin position="1"/>
        <end position="93"/>
    </location>
</feature>
<dbReference type="SUPFAM" id="SSF48452">
    <property type="entry name" value="TPR-like"/>
    <property type="match status" value="1"/>
</dbReference>
<dbReference type="EMBL" id="JBHTIW010000005">
    <property type="protein sequence ID" value="MFD0920007.1"/>
    <property type="molecule type" value="Genomic_DNA"/>
</dbReference>
<dbReference type="Gene3D" id="1.25.40.10">
    <property type="entry name" value="Tetratricopeptide repeat domain"/>
    <property type="match status" value="1"/>
</dbReference>
<proteinExistence type="inferred from homology"/>
<keyword evidence="8" id="KW-1185">Reference proteome</keyword>
<sequence length="255" mass="27995">MRYRILGPLQVAGARGLSAVSAPKVGRLLAALLIRADRIVSREELVRELWPADPPRRATAALHVHVSQLRKLLRRSGGGDPIGTEAPGYVLRTEPGELDLHVFQQRVGDGRRHARAQQHEDAARSLRSALAMCQSPPLPGLGGGPIADGFVRWFGDVRAECAEAAVESSIRLGRHHEATELLRSMLDAYPLREGFYRQLMLTMHRSGRRAEALAVYQHARRVIKQELGLEPCQALRDLERTVLSAGENGAPARAG</sequence>
<dbReference type="CDD" id="cd00383">
    <property type="entry name" value="trans_reg_C"/>
    <property type="match status" value="1"/>
</dbReference>
<organism evidence="7 8">
    <name type="scientific">Saccharopolyspora rosea</name>
    <dbReference type="NCBI Taxonomy" id="524884"/>
    <lineage>
        <taxon>Bacteria</taxon>
        <taxon>Bacillati</taxon>
        <taxon>Actinomycetota</taxon>
        <taxon>Actinomycetes</taxon>
        <taxon>Pseudonocardiales</taxon>
        <taxon>Pseudonocardiaceae</taxon>
        <taxon>Saccharopolyspora</taxon>
    </lineage>
</organism>
<reference evidence="8" key="1">
    <citation type="journal article" date="2019" name="Int. J. Syst. Evol. Microbiol.">
        <title>The Global Catalogue of Microorganisms (GCM) 10K type strain sequencing project: providing services to taxonomists for standard genome sequencing and annotation.</title>
        <authorList>
            <consortium name="The Broad Institute Genomics Platform"/>
            <consortium name="The Broad Institute Genome Sequencing Center for Infectious Disease"/>
            <person name="Wu L."/>
            <person name="Ma J."/>
        </authorList>
    </citation>
    <scope>NUCLEOTIDE SEQUENCE [LARGE SCALE GENOMIC DNA]</scope>
    <source>
        <strain evidence="8">CCUG 56401</strain>
    </source>
</reference>
<name>A0ABW3FUL5_9PSEU</name>
<dbReference type="PANTHER" id="PTHR35807:SF1">
    <property type="entry name" value="TRANSCRIPTIONAL REGULATOR REDD"/>
    <property type="match status" value="1"/>
</dbReference>
<evidence type="ECO:0000256" key="1">
    <source>
        <dbReference type="ARBA" id="ARBA00005820"/>
    </source>
</evidence>
<dbReference type="Pfam" id="PF00486">
    <property type="entry name" value="Trans_reg_C"/>
    <property type="match status" value="1"/>
</dbReference>
<dbReference type="Pfam" id="PF03704">
    <property type="entry name" value="BTAD"/>
    <property type="match status" value="1"/>
</dbReference>
<evidence type="ECO:0000256" key="2">
    <source>
        <dbReference type="ARBA" id="ARBA00023015"/>
    </source>
</evidence>
<comment type="similarity">
    <text evidence="1">Belongs to the AfsR/DnrI/RedD regulatory family.</text>
</comment>